<feature type="compositionally biased region" description="Basic and acidic residues" evidence="1">
    <location>
        <begin position="122"/>
        <end position="131"/>
    </location>
</feature>
<dbReference type="InterPro" id="IPR041505">
    <property type="entry name" value="Dis3_CSD2"/>
</dbReference>
<dbReference type="EMBL" id="CAXAMN010001325">
    <property type="protein sequence ID" value="CAK8993780.1"/>
    <property type="molecule type" value="Genomic_DNA"/>
</dbReference>
<evidence type="ECO:0000259" key="2">
    <source>
        <dbReference type="Pfam" id="PF13638"/>
    </source>
</evidence>
<evidence type="ECO:0008006" key="6">
    <source>
        <dbReference type="Google" id="ProtNLM"/>
    </source>
</evidence>
<feature type="region of interest" description="Disordered" evidence="1">
    <location>
        <begin position="105"/>
        <end position="131"/>
    </location>
</feature>
<accession>A0ABP0HUD7</accession>
<protein>
    <recommendedName>
        <fullName evidence="6">PIN domain-containing protein</fullName>
    </recommendedName>
</protein>
<dbReference type="Pfam" id="PF13638">
    <property type="entry name" value="PIN_4"/>
    <property type="match status" value="1"/>
</dbReference>
<organism evidence="4 5">
    <name type="scientific">Durusdinium trenchii</name>
    <dbReference type="NCBI Taxonomy" id="1381693"/>
    <lineage>
        <taxon>Eukaryota</taxon>
        <taxon>Sar</taxon>
        <taxon>Alveolata</taxon>
        <taxon>Dinophyceae</taxon>
        <taxon>Suessiales</taxon>
        <taxon>Symbiodiniaceae</taxon>
        <taxon>Durusdinium</taxon>
    </lineage>
</organism>
<evidence type="ECO:0000313" key="5">
    <source>
        <dbReference type="Proteomes" id="UP001642484"/>
    </source>
</evidence>
<gene>
    <name evidence="4" type="ORF">CCMP2556_LOCUS3375</name>
</gene>
<dbReference type="Gene3D" id="2.40.50.690">
    <property type="match status" value="1"/>
</dbReference>
<dbReference type="SUPFAM" id="SSF50249">
    <property type="entry name" value="Nucleic acid-binding proteins"/>
    <property type="match status" value="2"/>
</dbReference>
<dbReference type="InterPro" id="IPR050180">
    <property type="entry name" value="RNR_Ribonuclease"/>
</dbReference>
<feature type="region of interest" description="Disordered" evidence="1">
    <location>
        <begin position="239"/>
        <end position="272"/>
    </location>
</feature>
<feature type="domain" description="CSD2" evidence="3">
    <location>
        <begin position="490"/>
        <end position="554"/>
    </location>
</feature>
<dbReference type="Gene3D" id="3.40.50.1010">
    <property type="entry name" value="5'-nuclease"/>
    <property type="match status" value="1"/>
</dbReference>
<evidence type="ECO:0000256" key="1">
    <source>
        <dbReference type="SAM" id="MobiDB-lite"/>
    </source>
</evidence>
<keyword evidence="5" id="KW-1185">Reference proteome</keyword>
<evidence type="ECO:0000259" key="3">
    <source>
        <dbReference type="Pfam" id="PF17849"/>
    </source>
</evidence>
<name>A0ABP0HUD7_9DINO</name>
<dbReference type="PANTHER" id="PTHR23355:SF9">
    <property type="entry name" value="DIS3-LIKE EXONUCLEASE 2"/>
    <property type="match status" value="1"/>
</dbReference>
<dbReference type="InterPro" id="IPR002716">
    <property type="entry name" value="PIN_dom"/>
</dbReference>
<dbReference type="InterPro" id="IPR012340">
    <property type="entry name" value="NA-bd_OB-fold"/>
</dbReference>
<sequence length="554" mass="62326">MDVTEADIADDVPSSSRQLSSWLRRTRQNKIRKVVREIYLRDDITPESFDGADQVLVLDAGRVNHVVVPYTVLQEVRHRNMGIYSRLRALCRVETGDAKEDEVAEAELNEEPAPPSSTAKRGVGDRERAKERRLGDERLEEAIASARNARKFYVFPNEFFRETYVERLPQESQNDRNDRAIRRVAHWYRRHIVGPEVLLLTDDKACKAKAVDDGLTALRAAEFIERMRPKFPEAGEKLALRDDEDAEKPATATPRGGAQKRKSLINSTDGSVYPAHLKGSEVEQGLKERRLFQGLLRMHMNTCMHGTVTCAGSEEIEVSGRLAARPWDELALNRAIDGDVVVVEKLEDVEVDVRRRSALERADKRLRREVADGDFGVTEKAPSTTEPWDVFGARAFGDTIKETTMGTTSSDRPKGRVVGILKRNWRTPAANPGPGATGDTGRNGCAPFDAAQESKSYLVSLGEYCGTLRPLHAERRREAGPEVYNKSDRVFIPTDARLPNIMIQTRHSANLENKRIVVNLDGWDRFSHYPSGHWTKILGDVGDRNVESMVILHE</sequence>
<comment type="caution">
    <text evidence="4">The sequence shown here is derived from an EMBL/GenBank/DDBJ whole genome shotgun (WGS) entry which is preliminary data.</text>
</comment>
<proteinExistence type="predicted"/>
<reference evidence="4 5" key="1">
    <citation type="submission" date="2024-02" db="EMBL/GenBank/DDBJ databases">
        <authorList>
            <person name="Chen Y."/>
            <person name="Shah S."/>
            <person name="Dougan E. K."/>
            <person name="Thang M."/>
            <person name="Chan C."/>
        </authorList>
    </citation>
    <scope>NUCLEOTIDE SEQUENCE [LARGE SCALE GENOMIC DNA]</scope>
</reference>
<dbReference type="Proteomes" id="UP001642484">
    <property type="component" value="Unassembled WGS sequence"/>
</dbReference>
<dbReference type="Pfam" id="PF17849">
    <property type="entry name" value="OB_Dis3"/>
    <property type="match status" value="1"/>
</dbReference>
<dbReference type="CDD" id="cd09862">
    <property type="entry name" value="PIN_Rrp44-like"/>
    <property type="match status" value="1"/>
</dbReference>
<dbReference type="PANTHER" id="PTHR23355">
    <property type="entry name" value="RIBONUCLEASE"/>
    <property type="match status" value="1"/>
</dbReference>
<dbReference type="Gene3D" id="2.40.50.700">
    <property type="match status" value="1"/>
</dbReference>
<evidence type="ECO:0000313" key="4">
    <source>
        <dbReference type="EMBL" id="CAK8993780.1"/>
    </source>
</evidence>
<feature type="domain" description="PIN" evidence="2">
    <location>
        <begin position="62"/>
        <end position="218"/>
    </location>
</feature>